<organism evidence="8 9">
    <name type="scientific">Penicillium cosmopolitanum</name>
    <dbReference type="NCBI Taxonomy" id="1131564"/>
    <lineage>
        <taxon>Eukaryota</taxon>
        <taxon>Fungi</taxon>
        <taxon>Dikarya</taxon>
        <taxon>Ascomycota</taxon>
        <taxon>Pezizomycotina</taxon>
        <taxon>Eurotiomycetes</taxon>
        <taxon>Eurotiomycetidae</taxon>
        <taxon>Eurotiales</taxon>
        <taxon>Aspergillaceae</taxon>
        <taxon>Penicillium</taxon>
    </lineage>
</organism>
<keyword evidence="3 6" id="KW-0812">Transmembrane</keyword>
<evidence type="ECO:0000256" key="6">
    <source>
        <dbReference type="SAM" id="Phobius"/>
    </source>
</evidence>
<evidence type="ECO:0000256" key="2">
    <source>
        <dbReference type="ARBA" id="ARBA00022448"/>
    </source>
</evidence>
<dbReference type="GO" id="GO:0022857">
    <property type="term" value="F:transmembrane transporter activity"/>
    <property type="evidence" value="ECO:0007669"/>
    <property type="project" value="InterPro"/>
</dbReference>
<evidence type="ECO:0000256" key="4">
    <source>
        <dbReference type="ARBA" id="ARBA00022989"/>
    </source>
</evidence>
<dbReference type="EMBL" id="JAPZBU010000006">
    <property type="protein sequence ID" value="KAJ5398331.1"/>
    <property type="molecule type" value="Genomic_DNA"/>
</dbReference>
<feature type="transmembrane region" description="Helical" evidence="6">
    <location>
        <begin position="243"/>
        <end position="268"/>
    </location>
</feature>
<dbReference type="PROSITE" id="PS50850">
    <property type="entry name" value="MFS"/>
    <property type="match status" value="1"/>
</dbReference>
<feature type="transmembrane region" description="Helical" evidence="6">
    <location>
        <begin position="280"/>
        <end position="303"/>
    </location>
</feature>
<dbReference type="Proteomes" id="UP001147747">
    <property type="component" value="Unassembled WGS sequence"/>
</dbReference>
<evidence type="ECO:0000313" key="8">
    <source>
        <dbReference type="EMBL" id="KAJ5398331.1"/>
    </source>
</evidence>
<name>A0A9W9W480_9EURO</name>
<dbReference type="InterPro" id="IPR020846">
    <property type="entry name" value="MFS_dom"/>
</dbReference>
<evidence type="ECO:0000259" key="7">
    <source>
        <dbReference type="PROSITE" id="PS50850"/>
    </source>
</evidence>
<dbReference type="AlphaFoldDB" id="A0A9W9W480"/>
<feature type="transmembrane region" description="Helical" evidence="6">
    <location>
        <begin position="42"/>
        <end position="60"/>
    </location>
</feature>
<protein>
    <recommendedName>
        <fullName evidence="7">Major facilitator superfamily (MFS) profile domain-containing protein</fullName>
    </recommendedName>
</protein>
<evidence type="ECO:0000256" key="3">
    <source>
        <dbReference type="ARBA" id="ARBA00022692"/>
    </source>
</evidence>
<comment type="caution">
    <text evidence="8">The sequence shown here is derived from an EMBL/GenBank/DDBJ whole genome shotgun (WGS) entry which is preliminary data.</text>
</comment>
<feature type="transmembrane region" description="Helical" evidence="6">
    <location>
        <begin position="309"/>
        <end position="329"/>
    </location>
</feature>
<feature type="transmembrane region" description="Helical" evidence="6">
    <location>
        <begin position="374"/>
        <end position="397"/>
    </location>
</feature>
<feature type="transmembrane region" description="Helical" evidence="6">
    <location>
        <begin position="72"/>
        <end position="93"/>
    </location>
</feature>
<gene>
    <name evidence="8" type="ORF">N7509_006444</name>
</gene>
<evidence type="ECO:0000256" key="5">
    <source>
        <dbReference type="ARBA" id="ARBA00023136"/>
    </source>
</evidence>
<comment type="subcellular location">
    <subcellularLocation>
        <location evidence="1">Membrane</location>
        <topology evidence="1">Multi-pass membrane protein</topology>
    </subcellularLocation>
</comment>
<dbReference type="OrthoDB" id="4365989at2759"/>
<feature type="domain" description="Major facilitator superfamily (MFS) profile" evidence="7">
    <location>
        <begin position="1"/>
        <end position="401"/>
    </location>
</feature>
<accession>A0A9W9W480</accession>
<keyword evidence="9" id="KW-1185">Reference proteome</keyword>
<dbReference type="InterPro" id="IPR011701">
    <property type="entry name" value="MFS"/>
</dbReference>
<dbReference type="GO" id="GO:0016020">
    <property type="term" value="C:membrane"/>
    <property type="evidence" value="ECO:0007669"/>
    <property type="project" value="UniProtKB-SubCell"/>
</dbReference>
<feature type="transmembrane region" description="Helical" evidence="6">
    <location>
        <begin position="105"/>
        <end position="123"/>
    </location>
</feature>
<sequence>MNEDLHLGQGARYSVMVLVFFVTYTLAQIPSNATVRRIGTRWVISSLILAWGIVSIGFGLTTSWKQLVALRLVRGLFEGGSFPSIIFLMSTWYVRYELQKRYAGYYLLGITASAFSGILAYGLTQMDVVGGMEGWRWIFIMEGILTCIVAVLAYIFLLEFPDREAQTQPRWGRLGEVECQFTLHRLSQDRGDASLEPFSPRAFLRSDLKLKTWALATLFLAVTAVAYSMAYFLPIILHNGMGFGVAASQCLVAPPYAFAAIFMFTGAWEGDKYRIRGPIIIFNSILAIVGLAIVGLAMMGYAASSGAQYTGVFFVAAGVNASIPAIMAYQANNIRGQWNRAFASASLIGFGGIGGIVGGVAFQPSSAPRYIPGIWTPIALMLLVISVVLALTVFFLVQNRRADRQGVVLEGFDGFRYTI</sequence>
<feature type="transmembrane region" description="Helical" evidence="6">
    <location>
        <begin position="341"/>
        <end position="362"/>
    </location>
</feature>
<dbReference type="PANTHER" id="PTHR43791">
    <property type="entry name" value="PERMEASE-RELATED"/>
    <property type="match status" value="1"/>
</dbReference>
<dbReference type="InterPro" id="IPR036259">
    <property type="entry name" value="MFS_trans_sf"/>
</dbReference>
<dbReference type="PANTHER" id="PTHR43791:SF47">
    <property type="entry name" value="MAJOR FACILITATOR SUPERFAMILY (MFS) PROFILE DOMAIN-CONTAINING PROTEIN-RELATED"/>
    <property type="match status" value="1"/>
</dbReference>
<dbReference type="Gene3D" id="1.20.1250.20">
    <property type="entry name" value="MFS general substrate transporter like domains"/>
    <property type="match status" value="2"/>
</dbReference>
<feature type="transmembrane region" description="Helical" evidence="6">
    <location>
        <begin position="12"/>
        <end position="30"/>
    </location>
</feature>
<reference evidence="8" key="2">
    <citation type="journal article" date="2023" name="IMA Fungus">
        <title>Comparative genomic study of the Penicillium genus elucidates a diverse pangenome and 15 lateral gene transfer events.</title>
        <authorList>
            <person name="Petersen C."/>
            <person name="Sorensen T."/>
            <person name="Nielsen M.R."/>
            <person name="Sondergaard T.E."/>
            <person name="Sorensen J.L."/>
            <person name="Fitzpatrick D.A."/>
            <person name="Frisvad J.C."/>
            <person name="Nielsen K.L."/>
        </authorList>
    </citation>
    <scope>NUCLEOTIDE SEQUENCE</scope>
    <source>
        <strain evidence="8">IBT 29677</strain>
    </source>
</reference>
<reference evidence="8" key="1">
    <citation type="submission" date="2022-12" db="EMBL/GenBank/DDBJ databases">
        <authorList>
            <person name="Petersen C."/>
        </authorList>
    </citation>
    <scope>NUCLEOTIDE SEQUENCE</scope>
    <source>
        <strain evidence="8">IBT 29677</strain>
    </source>
</reference>
<evidence type="ECO:0000256" key="1">
    <source>
        <dbReference type="ARBA" id="ARBA00004141"/>
    </source>
</evidence>
<evidence type="ECO:0000313" key="9">
    <source>
        <dbReference type="Proteomes" id="UP001147747"/>
    </source>
</evidence>
<dbReference type="GeneID" id="81370061"/>
<keyword evidence="4 6" id="KW-1133">Transmembrane helix</keyword>
<keyword evidence="5 6" id="KW-0472">Membrane</keyword>
<feature type="transmembrane region" description="Helical" evidence="6">
    <location>
        <begin position="135"/>
        <end position="157"/>
    </location>
</feature>
<dbReference type="Pfam" id="PF07690">
    <property type="entry name" value="MFS_1"/>
    <property type="match status" value="1"/>
</dbReference>
<dbReference type="RefSeq" id="XP_056490383.1">
    <property type="nucleotide sequence ID" value="XM_056631081.1"/>
</dbReference>
<dbReference type="SUPFAM" id="SSF103473">
    <property type="entry name" value="MFS general substrate transporter"/>
    <property type="match status" value="1"/>
</dbReference>
<keyword evidence="2" id="KW-0813">Transport</keyword>
<proteinExistence type="predicted"/>
<feature type="transmembrane region" description="Helical" evidence="6">
    <location>
        <begin position="213"/>
        <end position="237"/>
    </location>
</feature>